<gene>
    <name evidence="2" type="primary">nudB</name>
    <name evidence="2" type="ORF">ACFOEN_08425</name>
</gene>
<dbReference type="InterPro" id="IPR003564">
    <property type="entry name" value="DHNTPase"/>
</dbReference>
<dbReference type="Proteomes" id="UP001595556">
    <property type="component" value="Unassembled WGS sequence"/>
</dbReference>
<protein>
    <submittedName>
        <fullName evidence="2">Dihydroneopterin triphosphate diphosphatase</fullName>
        <ecNumber evidence="2">3.6.1.67</ecNumber>
    </submittedName>
</protein>
<dbReference type="InterPro" id="IPR000086">
    <property type="entry name" value="NUDIX_hydrolase_dom"/>
</dbReference>
<dbReference type="PANTHER" id="PTHR43736:SF1">
    <property type="entry name" value="DIHYDRONEOPTERIN TRIPHOSPHATE DIPHOSPHATASE"/>
    <property type="match status" value="1"/>
</dbReference>
<dbReference type="NCBIfam" id="NF006961">
    <property type="entry name" value="PRK09438.1"/>
    <property type="match status" value="1"/>
</dbReference>
<evidence type="ECO:0000313" key="3">
    <source>
        <dbReference type="Proteomes" id="UP001595556"/>
    </source>
</evidence>
<accession>A0ABV7H639</accession>
<dbReference type="Pfam" id="PF00293">
    <property type="entry name" value="NUDIX"/>
    <property type="match status" value="1"/>
</dbReference>
<evidence type="ECO:0000313" key="2">
    <source>
        <dbReference type="EMBL" id="MFC3147665.1"/>
    </source>
</evidence>
<evidence type="ECO:0000259" key="1">
    <source>
        <dbReference type="PROSITE" id="PS51462"/>
    </source>
</evidence>
<keyword evidence="3" id="KW-1185">Reference proteome</keyword>
<dbReference type="Gene3D" id="3.90.79.10">
    <property type="entry name" value="Nucleoside Triphosphate Pyrophosphohydrolase"/>
    <property type="match status" value="1"/>
</dbReference>
<dbReference type="CDD" id="cd04664">
    <property type="entry name" value="NUDIX_DHNTPase_like"/>
    <property type="match status" value="1"/>
</dbReference>
<dbReference type="EMBL" id="JBHRTI010000004">
    <property type="protein sequence ID" value="MFC3147665.1"/>
    <property type="molecule type" value="Genomic_DNA"/>
</dbReference>
<proteinExistence type="predicted"/>
<sequence length="150" mass="16977">MPFKLPQSVLVVLHSSAMECLLIERVSAAGEHGAWQSVTGSRAHPGEPLVQTALREVHEETGLQLVADQLRDWQHAERYPIAPAWRHRYAPEVTHNEEHVFSACIDRRAAIRLNPREHRAWQWVPAPEAAELVFSRTNTAAIRRLMGVQA</sequence>
<comment type="caution">
    <text evidence="2">The sequence shown here is derived from an EMBL/GenBank/DDBJ whole genome shotgun (WGS) entry which is preliminary data.</text>
</comment>
<name>A0ABV7H639_9BURK</name>
<dbReference type="GO" id="GO:0019177">
    <property type="term" value="F:dihydroneopterin triphosphate pyrophosphohydrolase activity"/>
    <property type="evidence" value="ECO:0007669"/>
    <property type="project" value="UniProtKB-EC"/>
</dbReference>
<feature type="domain" description="Nudix hydrolase" evidence="1">
    <location>
        <begin position="4"/>
        <end position="146"/>
    </location>
</feature>
<dbReference type="EC" id="3.6.1.67" evidence="2"/>
<dbReference type="PANTHER" id="PTHR43736">
    <property type="entry name" value="ADP-RIBOSE PYROPHOSPHATASE"/>
    <property type="match status" value="1"/>
</dbReference>
<dbReference type="RefSeq" id="WP_377302951.1">
    <property type="nucleotide sequence ID" value="NZ_CP180191.1"/>
</dbReference>
<dbReference type="SUPFAM" id="SSF55811">
    <property type="entry name" value="Nudix"/>
    <property type="match status" value="1"/>
</dbReference>
<organism evidence="2 3">
    <name type="scientific">Piscinibacterium candidicorallinum</name>
    <dbReference type="NCBI Taxonomy" id="1793872"/>
    <lineage>
        <taxon>Bacteria</taxon>
        <taxon>Pseudomonadati</taxon>
        <taxon>Pseudomonadota</taxon>
        <taxon>Betaproteobacteria</taxon>
        <taxon>Burkholderiales</taxon>
        <taxon>Piscinibacterium</taxon>
    </lineage>
</organism>
<dbReference type="InterPro" id="IPR015797">
    <property type="entry name" value="NUDIX_hydrolase-like_dom_sf"/>
</dbReference>
<keyword evidence="2" id="KW-0378">Hydrolase</keyword>
<reference evidence="3" key="1">
    <citation type="journal article" date="2019" name="Int. J. Syst. Evol. Microbiol.">
        <title>The Global Catalogue of Microorganisms (GCM) 10K type strain sequencing project: providing services to taxonomists for standard genome sequencing and annotation.</title>
        <authorList>
            <consortium name="The Broad Institute Genomics Platform"/>
            <consortium name="The Broad Institute Genome Sequencing Center for Infectious Disease"/>
            <person name="Wu L."/>
            <person name="Ma J."/>
        </authorList>
    </citation>
    <scope>NUCLEOTIDE SEQUENCE [LARGE SCALE GENOMIC DNA]</scope>
    <source>
        <strain evidence="3">KCTC 52168</strain>
    </source>
</reference>
<dbReference type="PRINTS" id="PR01404">
    <property type="entry name" value="NPPPHYDRLASE"/>
</dbReference>
<dbReference type="PROSITE" id="PS51462">
    <property type="entry name" value="NUDIX"/>
    <property type="match status" value="1"/>
</dbReference>